<dbReference type="Proteomes" id="UP000178129">
    <property type="component" value="Unassembled WGS sequence"/>
</dbReference>
<dbReference type="InParanoid" id="A0A1E1LM11"/>
<protein>
    <submittedName>
        <fullName evidence="2">Related to shikimate 5-dehydrogenase</fullName>
    </submittedName>
</protein>
<dbReference type="SUPFAM" id="SSF51735">
    <property type="entry name" value="NAD(P)-binding Rossmann-fold domains"/>
    <property type="match status" value="1"/>
</dbReference>
<dbReference type="InterPro" id="IPR022893">
    <property type="entry name" value="Shikimate_DH_fam"/>
</dbReference>
<gene>
    <name evidence="2" type="ORF">RCO7_03833</name>
</gene>
<feature type="domain" description="Shikimate dehydrogenase substrate binding N-terminal" evidence="1">
    <location>
        <begin position="27"/>
        <end position="73"/>
    </location>
</feature>
<dbReference type="Gene3D" id="3.40.50.720">
    <property type="entry name" value="NAD(P)-binding Rossmann-like Domain"/>
    <property type="match status" value="1"/>
</dbReference>
<dbReference type="AlphaFoldDB" id="A0A1E1LM11"/>
<comment type="caution">
    <text evidence="2">The sequence shown here is derived from an EMBL/GenBank/DDBJ whole genome shotgun (WGS) entry which is preliminary data.</text>
</comment>
<name>A0A1E1LM11_9HELO</name>
<evidence type="ECO:0000313" key="2">
    <source>
        <dbReference type="EMBL" id="CZT11515.1"/>
    </source>
</evidence>
<dbReference type="STRING" id="914237.A0A1E1LM11"/>
<evidence type="ECO:0000313" key="3">
    <source>
        <dbReference type="Proteomes" id="UP000178129"/>
    </source>
</evidence>
<proteinExistence type="predicted"/>
<sequence>MPKIDHKPAGGSKKLYLAGFCSQRFPNVEDVLQRFRAPDFAGGVVTIPYKRIMIPLLDGSDELAQKLGACNNVYLTEDGKLRSANTDWICIKGFVQLAVFGLLGELDCGEIYVVNRDAREVADLFEDTKTYGSSSSAKQPNLTPITIIREFEPRTEEGLIARSILEKFLAKTEKGVLLDMCFKPRNARTLKLGMGAGWVVVDGTGVIGPQTKEQWRLWAHAGENGNPEVSEEEAWVVLRKAAGKSLLSISKTIPR</sequence>
<dbReference type="InterPro" id="IPR036291">
    <property type="entry name" value="NAD(P)-bd_dom_sf"/>
</dbReference>
<dbReference type="InterPro" id="IPR046346">
    <property type="entry name" value="Aminoacid_DH-like_N_sf"/>
</dbReference>
<evidence type="ECO:0000259" key="1">
    <source>
        <dbReference type="Pfam" id="PF08501"/>
    </source>
</evidence>
<keyword evidence="3" id="KW-1185">Reference proteome</keyword>
<dbReference type="PANTHER" id="PTHR21089">
    <property type="entry name" value="SHIKIMATE DEHYDROGENASE"/>
    <property type="match status" value="1"/>
</dbReference>
<organism evidence="2 3">
    <name type="scientific">Rhynchosporium graminicola</name>
    <dbReference type="NCBI Taxonomy" id="2792576"/>
    <lineage>
        <taxon>Eukaryota</taxon>
        <taxon>Fungi</taxon>
        <taxon>Dikarya</taxon>
        <taxon>Ascomycota</taxon>
        <taxon>Pezizomycotina</taxon>
        <taxon>Leotiomycetes</taxon>
        <taxon>Helotiales</taxon>
        <taxon>Ploettnerulaceae</taxon>
        <taxon>Rhynchosporium</taxon>
    </lineage>
</organism>
<dbReference type="Gene3D" id="3.40.50.10860">
    <property type="entry name" value="Leucine Dehydrogenase, chain A, domain 1"/>
    <property type="match status" value="1"/>
</dbReference>
<dbReference type="GO" id="GO:0019632">
    <property type="term" value="P:shikimate metabolic process"/>
    <property type="evidence" value="ECO:0007669"/>
    <property type="project" value="TreeGrafter"/>
</dbReference>
<dbReference type="GO" id="GO:0004764">
    <property type="term" value="F:shikimate 3-dehydrogenase (NADP+) activity"/>
    <property type="evidence" value="ECO:0007669"/>
    <property type="project" value="InterPro"/>
</dbReference>
<reference evidence="3" key="1">
    <citation type="submission" date="2016-03" db="EMBL/GenBank/DDBJ databases">
        <authorList>
            <person name="Ploux O."/>
        </authorList>
    </citation>
    <scope>NUCLEOTIDE SEQUENCE [LARGE SCALE GENOMIC DNA]</scope>
    <source>
        <strain evidence="3">UK7</strain>
    </source>
</reference>
<dbReference type="PANTHER" id="PTHR21089:SF1">
    <property type="entry name" value="BIFUNCTIONAL 3-DEHYDROQUINATE DEHYDRATASE_SHIKIMATE DEHYDROGENASE, CHLOROPLASTIC"/>
    <property type="match status" value="1"/>
</dbReference>
<dbReference type="GO" id="GO:0009423">
    <property type="term" value="P:chorismate biosynthetic process"/>
    <property type="evidence" value="ECO:0007669"/>
    <property type="project" value="TreeGrafter"/>
</dbReference>
<dbReference type="Pfam" id="PF08501">
    <property type="entry name" value="Shikimate_dh_N"/>
    <property type="match status" value="1"/>
</dbReference>
<accession>A0A1E1LM11</accession>
<dbReference type="SUPFAM" id="SSF53223">
    <property type="entry name" value="Aminoacid dehydrogenase-like, N-terminal domain"/>
    <property type="match status" value="1"/>
</dbReference>
<dbReference type="EMBL" id="FJUW01000062">
    <property type="protein sequence ID" value="CZT11515.1"/>
    <property type="molecule type" value="Genomic_DNA"/>
</dbReference>
<dbReference type="InterPro" id="IPR013708">
    <property type="entry name" value="Shikimate_DH-bd_N"/>
</dbReference>